<organism evidence="9 10">
    <name type="scientific">Malassezia globosa (strain ATCC MYA-4612 / CBS 7966)</name>
    <name type="common">Dandruff-associated fungus</name>
    <dbReference type="NCBI Taxonomy" id="425265"/>
    <lineage>
        <taxon>Eukaryota</taxon>
        <taxon>Fungi</taxon>
        <taxon>Dikarya</taxon>
        <taxon>Basidiomycota</taxon>
        <taxon>Ustilaginomycotina</taxon>
        <taxon>Malasseziomycetes</taxon>
        <taxon>Malasseziales</taxon>
        <taxon>Malasseziaceae</taxon>
        <taxon>Malassezia</taxon>
    </lineage>
</organism>
<dbReference type="GO" id="GO:0000408">
    <property type="term" value="C:EKC/KEOPS complex"/>
    <property type="evidence" value="ECO:0007669"/>
    <property type="project" value="TreeGrafter"/>
</dbReference>
<dbReference type="VEuPathDB" id="FungiDB:MGL_0825"/>
<dbReference type="STRING" id="425265.A8PV95"/>
<dbReference type="FunCoup" id="A8PV95">
    <property type="interactions" value="157"/>
</dbReference>
<dbReference type="KEGG" id="mgl:MGL_0825"/>
<dbReference type="GO" id="GO:0005829">
    <property type="term" value="C:cytosol"/>
    <property type="evidence" value="ECO:0007669"/>
    <property type="project" value="TreeGrafter"/>
</dbReference>
<evidence type="ECO:0000256" key="7">
    <source>
        <dbReference type="ARBA" id="ARBA00025043"/>
    </source>
</evidence>
<evidence type="ECO:0000256" key="4">
    <source>
        <dbReference type="ARBA" id="ARBA00016009"/>
    </source>
</evidence>
<evidence type="ECO:0000256" key="3">
    <source>
        <dbReference type="ARBA" id="ARBA00015316"/>
    </source>
</evidence>
<comment type="function">
    <text evidence="7">Component of the EKC/KEOPS complex that is required for the formation of a threonylcarbamoyl group on adenosine at position 37 (t(6)A37) in tRNAs that read codons beginning with adenine. The complex is probably involved in the transfer of the threonylcarbamoyl moiety of threonylcarbamoyl-AMP (TC-AMP) to the N6 group of A37. CGI121 acts as an allosteric effector that regulates the t(6)A activity of the complex. The EKC/KEOPS complex also promotes both telomere uncapping and telomere elongation. The complex is required for efficient recruitment of transcriptional coactivators. CGI121 is not required for tRNA modification.</text>
</comment>
<dbReference type="Proteomes" id="UP000008837">
    <property type="component" value="Unassembled WGS sequence"/>
</dbReference>
<dbReference type="RefSeq" id="XP_001731557.1">
    <property type="nucleotide sequence ID" value="XM_001731505.1"/>
</dbReference>
<keyword evidence="5" id="KW-0819">tRNA processing</keyword>
<dbReference type="InterPro" id="IPR013926">
    <property type="entry name" value="CGI121/TPRKB"/>
</dbReference>
<evidence type="ECO:0000313" key="10">
    <source>
        <dbReference type="Proteomes" id="UP000008837"/>
    </source>
</evidence>
<keyword evidence="10" id="KW-1185">Reference proteome</keyword>
<evidence type="ECO:0000256" key="2">
    <source>
        <dbReference type="ARBA" id="ARBA00005546"/>
    </source>
</evidence>
<comment type="similarity">
    <text evidence="2 8">Belongs to the CGI121/TPRKB family.</text>
</comment>
<evidence type="ECO:0000313" key="9">
    <source>
        <dbReference type="EMBL" id="EDP44343.1"/>
    </source>
</evidence>
<reference evidence="9 10" key="1">
    <citation type="journal article" date="2007" name="Proc. Natl. Acad. Sci. U.S.A.">
        <title>Dandruff-associated Malassezia genomes reveal convergent and divergent virulence traits shared with plant and human fungal pathogens.</title>
        <authorList>
            <person name="Xu J."/>
            <person name="Saunders C.W."/>
            <person name="Hu P."/>
            <person name="Grant R.A."/>
            <person name="Boekhout T."/>
            <person name="Kuramae E.E."/>
            <person name="Kronstad J.W."/>
            <person name="Deangelis Y.M."/>
            <person name="Reeder N.L."/>
            <person name="Johnstone K.R."/>
            <person name="Leland M."/>
            <person name="Fieno A.M."/>
            <person name="Begley W.M."/>
            <person name="Sun Y."/>
            <person name="Lacey M.P."/>
            <person name="Chaudhary T."/>
            <person name="Keough T."/>
            <person name="Chu L."/>
            <person name="Sears R."/>
            <person name="Yuan B."/>
            <person name="Dawson T.L.Jr."/>
        </authorList>
    </citation>
    <scope>NUCLEOTIDE SEQUENCE [LARGE SCALE GENOMIC DNA]</scope>
    <source>
        <strain evidence="10">ATCC MYA-4612 / CBS 7966</strain>
    </source>
</reference>
<dbReference type="InterPro" id="IPR036504">
    <property type="entry name" value="CGI121/TPRKB_sf"/>
</dbReference>
<dbReference type="Gene3D" id="3.30.2380.10">
    <property type="entry name" value="CGI121/TPRKB"/>
    <property type="match status" value="1"/>
</dbReference>
<dbReference type="OrthoDB" id="329139at2759"/>
<evidence type="ECO:0000256" key="5">
    <source>
        <dbReference type="ARBA" id="ARBA00022694"/>
    </source>
</evidence>
<name>A8PV95_MALGO</name>
<evidence type="ECO:0000256" key="8">
    <source>
        <dbReference type="RuleBase" id="RU004398"/>
    </source>
</evidence>
<dbReference type="Pfam" id="PF08617">
    <property type="entry name" value="CGI-121"/>
    <property type="match status" value="1"/>
</dbReference>
<comment type="subcellular location">
    <subcellularLocation>
        <location evidence="1">Nucleus</location>
    </subcellularLocation>
</comment>
<comment type="caution">
    <text evidence="9">The sequence shown here is derived from an EMBL/GenBank/DDBJ whole genome shotgun (WGS) entry which is preliminary data.</text>
</comment>
<dbReference type="InParanoid" id="A8PV95"/>
<dbReference type="GO" id="GO:0002949">
    <property type="term" value="P:tRNA threonylcarbamoyladenosine modification"/>
    <property type="evidence" value="ECO:0007669"/>
    <property type="project" value="TreeGrafter"/>
</dbReference>
<evidence type="ECO:0000256" key="1">
    <source>
        <dbReference type="ARBA" id="ARBA00004123"/>
    </source>
</evidence>
<dbReference type="OMA" id="VCARSWD"/>
<protein>
    <recommendedName>
        <fullName evidence="4">EKC/KEOPS complex subunit CGI121</fullName>
    </recommendedName>
    <alternativeName>
        <fullName evidence="3">EKC/KEOPS complex subunit cgi121</fullName>
    </alternativeName>
</protein>
<keyword evidence="6 8" id="KW-0539">Nucleus</keyword>
<gene>
    <name evidence="9" type="ORF">MGL_0825</name>
</gene>
<dbReference type="GeneID" id="5855877"/>
<sequence>METIYLPAVFPDDYRCVYIAQFDHVKNGSELRHALVQASKTPVHSDERRRMDMAFVDARLVCSRQQLITAILQAIVGAQRRDIKREELEPLAITGLKTPSIHSDILWTLNPNNNIGDALRRFGVSAATSSLLLVHVAKAPPEGPQPQAVAQQMNDLVDGTLLHGIALSMDASSDATGDKIPAEAWKDVGKTYKIQDAPAYLQHDTQQVNACICSMVASKYVGL</sequence>
<dbReference type="AlphaFoldDB" id="A8PV95"/>
<proteinExistence type="inferred from homology"/>
<dbReference type="PANTHER" id="PTHR15840:SF10">
    <property type="entry name" value="EKC_KEOPS COMPLEX SUBUNIT TPRKB"/>
    <property type="match status" value="1"/>
</dbReference>
<dbReference type="GO" id="GO:0005634">
    <property type="term" value="C:nucleus"/>
    <property type="evidence" value="ECO:0007669"/>
    <property type="project" value="UniProtKB-SubCell"/>
</dbReference>
<dbReference type="EMBL" id="AAYY01000003">
    <property type="protein sequence ID" value="EDP44343.1"/>
    <property type="molecule type" value="Genomic_DNA"/>
</dbReference>
<dbReference type="PANTHER" id="PTHR15840">
    <property type="entry name" value="CGI-121 FAMILY MEMBER"/>
    <property type="match status" value="1"/>
</dbReference>
<accession>A8PV95</accession>
<evidence type="ECO:0000256" key="6">
    <source>
        <dbReference type="ARBA" id="ARBA00023242"/>
    </source>
</evidence>
<dbReference type="SUPFAM" id="SSF143870">
    <property type="entry name" value="PF0523-like"/>
    <property type="match status" value="1"/>
</dbReference>